<keyword evidence="2" id="KW-1003">Cell membrane</keyword>
<keyword evidence="3 11" id="KW-0328">Glycosyltransferase</keyword>
<dbReference type="InterPro" id="IPR029044">
    <property type="entry name" value="Nucleotide-diphossugar_trans"/>
</dbReference>
<dbReference type="PANTHER" id="PTHR48090">
    <property type="entry name" value="UNDECAPRENYL-PHOSPHATE 4-DEOXY-4-FORMAMIDO-L-ARABINOSE TRANSFERASE-RELATED"/>
    <property type="match status" value="1"/>
</dbReference>
<evidence type="ECO:0000256" key="6">
    <source>
        <dbReference type="ARBA" id="ARBA00022989"/>
    </source>
</evidence>
<dbReference type="FunFam" id="3.90.550.10:FF:000079">
    <property type="entry name" value="Probable glycosyl transferase"/>
    <property type="match status" value="1"/>
</dbReference>
<dbReference type="AlphaFoldDB" id="A0A136LZE3"/>
<dbReference type="GO" id="GO:0005886">
    <property type="term" value="C:plasma membrane"/>
    <property type="evidence" value="ECO:0007669"/>
    <property type="project" value="UniProtKB-SubCell"/>
</dbReference>
<dbReference type="CDD" id="cd04187">
    <property type="entry name" value="DPM1_like_bac"/>
    <property type="match status" value="1"/>
</dbReference>
<evidence type="ECO:0000313" key="12">
    <source>
        <dbReference type="Proteomes" id="UP000070457"/>
    </source>
</evidence>
<evidence type="ECO:0000256" key="3">
    <source>
        <dbReference type="ARBA" id="ARBA00022676"/>
    </source>
</evidence>
<comment type="subcellular location">
    <subcellularLocation>
        <location evidence="1">Cell membrane</location>
        <topology evidence="1">Multi-pass membrane protein</topology>
    </subcellularLocation>
</comment>
<dbReference type="EMBL" id="JYNZ01000003">
    <property type="protein sequence ID" value="KXK27013.1"/>
    <property type="molecule type" value="Genomic_DNA"/>
</dbReference>
<comment type="similarity">
    <text evidence="8">Belongs to the glycosyltransferase 2 family. GtrB subfamily.</text>
</comment>
<organism evidence="11 12">
    <name type="scientific">candidate division WS6 bacterium OLB20</name>
    <dbReference type="NCBI Taxonomy" id="1617426"/>
    <lineage>
        <taxon>Bacteria</taxon>
        <taxon>Candidatus Dojkabacteria</taxon>
    </lineage>
</organism>
<dbReference type="GO" id="GO:0016757">
    <property type="term" value="F:glycosyltransferase activity"/>
    <property type="evidence" value="ECO:0007669"/>
    <property type="project" value="UniProtKB-KW"/>
</dbReference>
<evidence type="ECO:0000259" key="10">
    <source>
        <dbReference type="Pfam" id="PF00535"/>
    </source>
</evidence>
<dbReference type="STRING" id="1617426.TR69_WS6001001039"/>
<evidence type="ECO:0000256" key="8">
    <source>
        <dbReference type="ARBA" id="ARBA00038152"/>
    </source>
</evidence>
<evidence type="ECO:0000256" key="7">
    <source>
        <dbReference type="ARBA" id="ARBA00023136"/>
    </source>
</evidence>
<evidence type="ECO:0000313" key="11">
    <source>
        <dbReference type="EMBL" id="KXK27013.1"/>
    </source>
</evidence>
<dbReference type="InterPro" id="IPR050256">
    <property type="entry name" value="Glycosyltransferase_2"/>
</dbReference>
<dbReference type="InterPro" id="IPR001173">
    <property type="entry name" value="Glyco_trans_2-like"/>
</dbReference>
<dbReference type="Gene3D" id="3.90.550.10">
    <property type="entry name" value="Spore Coat Polysaccharide Biosynthesis Protein SpsA, Chain A"/>
    <property type="match status" value="1"/>
</dbReference>
<evidence type="ECO:0000256" key="9">
    <source>
        <dbReference type="SAM" id="Phobius"/>
    </source>
</evidence>
<dbReference type="SUPFAM" id="SSF53448">
    <property type="entry name" value="Nucleotide-diphospho-sugar transferases"/>
    <property type="match status" value="1"/>
</dbReference>
<evidence type="ECO:0000256" key="1">
    <source>
        <dbReference type="ARBA" id="ARBA00004651"/>
    </source>
</evidence>
<dbReference type="PATRIC" id="fig|1617426.3.peg.1023"/>
<feature type="domain" description="Glycosyltransferase 2-like" evidence="10">
    <location>
        <begin position="16"/>
        <end position="173"/>
    </location>
</feature>
<reference evidence="11 12" key="1">
    <citation type="submission" date="2015-02" db="EMBL/GenBank/DDBJ databases">
        <title>Improved understanding of the partial-nitritation anammox process through 23 genomes representing the majority of the microbial community.</title>
        <authorList>
            <person name="Speth D.R."/>
            <person name="In T Zandt M."/>
            <person name="Guerrero Cruz S."/>
            <person name="Jetten M.S."/>
            <person name="Dutilh B.E."/>
        </authorList>
    </citation>
    <scope>NUCLEOTIDE SEQUENCE [LARGE SCALE GENOMIC DNA]</scope>
    <source>
        <strain evidence="11">OLB20</strain>
    </source>
</reference>
<evidence type="ECO:0000256" key="5">
    <source>
        <dbReference type="ARBA" id="ARBA00022692"/>
    </source>
</evidence>
<name>A0A136LZE3_9BACT</name>
<protein>
    <submittedName>
        <fullName evidence="11">Putative glycosyltransferase CsbB</fullName>
        <ecNumber evidence="11">2.4.-.-</ecNumber>
    </submittedName>
</protein>
<evidence type="ECO:0000256" key="2">
    <source>
        <dbReference type="ARBA" id="ARBA00022475"/>
    </source>
</evidence>
<keyword evidence="6 9" id="KW-1133">Transmembrane helix</keyword>
<dbReference type="Proteomes" id="UP000070457">
    <property type="component" value="Unassembled WGS sequence"/>
</dbReference>
<sequence length="324" mass="37172">MTTLKRTARPDDFLLSVVAPVYNEEGNIRKFIERVVAAMDKAKIRFELILVNDGSKDDSVLIILQMAKEDRRIKLINFSRNFGHQMAISAGWDYANGDAVVILDSDLQDPPELIPDLVTKWQEGYDIVNAVRKTRQDTFFKKMTATLFYKLLNRILTSKIPENVGDFRLMDARPVAVMRKLKERDRYIRGLTNWIGFKQAFVEFDRDKRSAGVTNYTMGKMINLALNGVFSFSDFPRKLAHYAWILSLLLAVGIVVYAVVLHLTGINVPGWTSQVFIVVFFSSVQLFLTSIVLEYVSRVYWQLQNRPLYIVSETINLDPEVEEG</sequence>
<proteinExistence type="inferred from homology"/>
<comment type="caution">
    <text evidence="11">The sequence shown here is derived from an EMBL/GenBank/DDBJ whole genome shotgun (WGS) entry which is preliminary data.</text>
</comment>
<evidence type="ECO:0000256" key="4">
    <source>
        <dbReference type="ARBA" id="ARBA00022679"/>
    </source>
</evidence>
<dbReference type="Pfam" id="PF00535">
    <property type="entry name" value="Glycos_transf_2"/>
    <property type="match status" value="1"/>
</dbReference>
<gene>
    <name evidence="11" type="primary">csbB_2</name>
    <name evidence="11" type="ORF">TR69_WS6001001039</name>
</gene>
<dbReference type="PANTHER" id="PTHR48090:SF1">
    <property type="entry name" value="PROPHAGE BACTOPRENOL GLUCOSYL TRANSFERASE HOMOLOG"/>
    <property type="match status" value="1"/>
</dbReference>
<keyword evidence="5 9" id="KW-0812">Transmembrane</keyword>
<accession>A0A136LZE3</accession>
<feature type="transmembrane region" description="Helical" evidence="9">
    <location>
        <begin position="242"/>
        <end position="263"/>
    </location>
</feature>
<feature type="transmembrane region" description="Helical" evidence="9">
    <location>
        <begin position="275"/>
        <end position="296"/>
    </location>
</feature>
<keyword evidence="7 9" id="KW-0472">Membrane</keyword>
<dbReference type="EC" id="2.4.-.-" evidence="11"/>
<keyword evidence="4 11" id="KW-0808">Transferase</keyword>